<dbReference type="OrthoDB" id="5989977at2759"/>
<evidence type="ECO:0000313" key="3">
    <source>
        <dbReference type="Proteomes" id="UP000789390"/>
    </source>
</evidence>
<dbReference type="EMBL" id="CAKKLH010000325">
    <property type="protein sequence ID" value="CAH0112355.1"/>
    <property type="molecule type" value="Genomic_DNA"/>
</dbReference>
<evidence type="ECO:0000313" key="2">
    <source>
        <dbReference type="EMBL" id="CAH0112355.1"/>
    </source>
</evidence>
<evidence type="ECO:0000256" key="1">
    <source>
        <dbReference type="SAM" id="MobiDB-lite"/>
    </source>
</evidence>
<dbReference type="AlphaFoldDB" id="A0A8J2SAJ4"/>
<accession>A0A8J2SAJ4</accession>
<proteinExistence type="predicted"/>
<feature type="region of interest" description="Disordered" evidence="1">
    <location>
        <begin position="51"/>
        <end position="72"/>
    </location>
</feature>
<gene>
    <name evidence="2" type="ORF">DGAL_LOCUS16070</name>
</gene>
<name>A0A8J2SAJ4_9CRUS</name>
<comment type="caution">
    <text evidence="2">The sequence shown here is derived from an EMBL/GenBank/DDBJ whole genome shotgun (WGS) entry which is preliminary data.</text>
</comment>
<sequence>MSTPENLTIITPTKKETLSHMGDMNEIAIANAYATCHNVQDLLHLRGFTSKPAYTKNKRGKSKKRKSQKDKG</sequence>
<dbReference type="Proteomes" id="UP000789390">
    <property type="component" value="Unassembled WGS sequence"/>
</dbReference>
<reference evidence="2" key="1">
    <citation type="submission" date="2021-11" db="EMBL/GenBank/DDBJ databases">
        <authorList>
            <person name="Schell T."/>
        </authorList>
    </citation>
    <scope>NUCLEOTIDE SEQUENCE</scope>
    <source>
        <strain evidence="2">M5</strain>
    </source>
</reference>
<protein>
    <submittedName>
        <fullName evidence="2">Uncharacterized protein</fullName>
    </submittedName>
</protein>
<feature type="compositionally biased region" description="Basic residues" evidence="1">
    <location>
        <begin position="56"/>
        <end position="72"/>
    </location>
</feature>
<organism evidence="2 3">
    <name type="scientific">Daphnia galeata</name>
    <dbReference type="NCBI Taxonomy" id="27404"/>
    <lineage>
        <taxon>Eukaryota</taxon>
        <taxon>Metazoa</taxon>
        <taxon>Ecdysozoa</taxon>
        <taxon>Arthropoda</taxon>
        <taxon>Crustacea</taxon>
        <taxon>Branchiopoda</taxon>
        <taxon>Diplostraca</taxon>
        <taxon>Cladocera</taxon>
        <taxon>Anomopoda</taxon>
        <taxon>Daphniidae</taxon>
        <taxon>Daphnia</taxon>
    </lineage>
</organism>
<keyword evidence="3" id="KW-1185">Reference proteome</keyword>